<organism evidence="1 2">
    <name type="scientific">Eiseniibacteriota bacterium</name>
    <dbReference type="NCBI Taxonomy" id="2212470"/>
    <lineage>
        <taxon>Bacteria</taxon>
        <taxon>Candidatus Eiseniibacteriota</taxon>
    </lineage>
</organism>
<accession>A0A538TJP3</accession>
<comment type="caution">
    <text evidence="1">The sequence shown here is derived from an EMBL/GenBank/DDBJ whole genome shotgun (WGS) entry which is preliminary data.</text>
</comment>
<dbReference type="Proteomes" id="UP000317691">
    <property type="component" value="Unassembled WGS sequence"/>
</dbReference>
<name>A0A538TJP3_UNCEI</name>
<evidence type="ECO:0000313" key="2">
    <source>
        <dbReference type="Proteomes" id="UP000317691"/>
    </source>
</evidence>
<evidence type="ECO:0000313" key="1">
    <source>
        <dbReference type="EMBL" id="TMQ63833.1"/>
    </source>
</evidence>
<dbReference type="AlphaFoldDB" id="A0A538TJP3"/>
<sequence>MRLRPEAAAERAVRASLPSILLAVTALFAWPSDARAGAWARGRGEAYAKASVSYLKAEEMFDDSGDPRPLFDPALYERSRYVERGSALYVEYGAFRLLTLLGSLPLKLADQDADGLAGSGDLHGEAFGFADLHLGARVPLHRGRWAAAIEQDLKIPLRGTPEVVSTMPTLSTGFADFGAALCLGTSLPSLRGYGQGSIGYRIRGGRTAEEKYWDLETGLEPARVLRVRFRYDGVHSQRGGGGAVATDAPVPGVGEQDFQRIAPTLAIALGGSNEVSITWRRVIDGRSTLRSSEWEVGLSFLGKVVPAPGL</sequence>
<protein>
    <submittedName>
        <fullName evidence="1">Uncharacterized protein</fullName>
    </submittedName>
</protein>
<gene>
    <name evidence="1" type="ORF">E6K79_09345</name>
</gene>
<proteinExistence type="predicted"/>
<dbReference type="EMBL" id="VBOZ01000029">
    <property type="protein sequence ID" value="TMQ63833.1"/>
    <property type="molecule type" value="Genomic_DNA"/>
</dbReference>
<reference evidence="1 2" key="1">
    <citation type="journal article" date="2019" name="Nat. Microbiol.">
        <title>Mediterranean grassland soil C-N compound turnover is dependent on rainfall and depth, and is mediated by genomically divergent microorganisms.</title>
        <authorList>
            <person name="Diamond S."/>
            <person name="Andeer P.F."/>
            <person name="Li Z."/>
            <person name="Crits-Christoph A."/>
            <person name="Burstein D."/>
            <person name="Anantharaman K."/>
            <person name="Lane K.R."/>
            <person name="Thomas B.C."/>
            <person name="Pan C."/>
            <person name="Northen T.R."/>
            <person name="Banfield J.F."/>
        </authorList>
    </citation>
    <scope>NUCLEOTIDE SEQUENCE [LARGE SCALE GENOMIC DNA]</scope>
    <source>
        <strain evidence="1">WS_9</strain>
    </source>
</reference>